<gene>
    <name evidence="2" type="ORF">PHYBOEH_010572</name>
</gene>
<dbReference type="AlphaFoldDB" id="A0A8T1X533"/>
<feature type="chain" id="PRO_5035779524" evidence="1">
    <location>
        <begin position="20"/>
        <end position="328"/>
    </location>
</feature>
<keyword evidence="1" id="KW-0732">Signal</keyword>
<comment type="caution">
    <text evidence="2">The sequence shown here is derived from an EMBL/GenBank/DDBJ whole genome shotgun (WGS) entry which is preliminary data.</text>
</comment>
<organism evidence="2 3">
    <name type="scientific">Phytophthora boehmeriae</name>
    <dbReference type="NCBI Taxonomy" id="109152"/>
    <lineage>
        <taxon>Eukaryota</taxon>
        <taxon>Sar</taxon>
        <taxon>Stramenopiles</taxon>
        <taxon>Oomycota</taxon>
        <taxon>Peronosporomycetes</taxon>
        <taxon>Peronosporales</taxon>
        <taxon>Peronosporaceae</taxon>
        <taxon>Phytophthora</taxon>
    </lineage>
</organism>
<accession>A0A8T1X533</accession>
<evidence type="ECO:0000313" key="2">
    <source>
        <dbReference type="EMBL" id="KAG7398730.1"/>
    </source>
</evidence>
<dbReference type="OrthoDB" id="10044893at2759"/>
<protein>
    <submittedName>
        <fullName evidence="2">Uncharacterized protein</fullName>
    </submittedName>
</protein>
<dbReference type="Proteomes" id="UP000693981">
    <property type="component" value="Unassembled WGS sequence"/>
</dbReference>
<proteinExistence type="predicted"/>
<keyword evidence="3" id="KW-1185">Reference proteome</keyword>
<sequence>MSLESPAVLSHLTAWLTSAELCLLRALNCYCHSAIPRHTWELTATNVSNAEVMAQLAKVFPNVWRLRVQDAILDEMPTMASLVPWITKNWKLRELELTRVACIQGFYVYLQTEELKKVTIRQCYQLQEPAIVGPNLESLVIDHCMLTKFHQETSLPGLKTLSVSSSRNLKALQARHLIKIVLTACPALETLRLAGCPQLEQVLVDPGDLPNLRNLDLSSCAKLSRVHVSSKVLETLDLSRNGALQFVLLDLESVVTLDLSFLKHLTHLYIRSSSLRRLNLRGCDQLVRTTTCVKCPNLQFVVLQGTTLEVNDLNRDEVDDEVFTLPQS</sequence>
<evidence type="ECO:0000256" key="1">
    <source>
        <dbReference type="SAM" id="SignalP"/>
    </source>
</evidence>
<dbReference type="EMBL" id="JAGDFL010000073">
    <property type="protein sequence ID" value="KAG7398730.1"/>
    <property type="molecule type" value="Genomic_DNA"/>
</dbReference>
<feature type="signal peptide" evidence="1">
    <location>
        <begin position="1"/>
        <end position="19"/>
    </location>
</feature>
<reference evidence="2" key="1">
    <citation type="submission" date="2021-02" db="EMBL/GenBank/DDBJ databases">
        <authorList>
            <person name="Palmer J.M."/>
        </authorList>
    </citation>
    <scope>NUCLEOTIDE SEQUENCE</scope>
    <source>
        <strain evidence="2">SCRP23</strain>
    </source>
</reference>
<evidence type="ECO:0000313" key="3">
    <source>
        <dbReference type="Proteomes" id="UP000693981"/>
    </source>
</evidence>
<dbReference type="PANTHER" id="PTHR46433">
    <property type="entry name" value="ANK_REP_REGION DOMAIN-CONTAINING PROTEIN-RELATED"/>
    <property type="match status" value="1"/>
</dbReference>
<name>A0A8T1X533_9STRA</name>